<evidence type="ECO:0000313" key="1">
    <source>
        <dbReference type="EMBL" id="PIN04560.1"/>
    </source>
</evidence>
<sequence length="138" mass="16061">MMITLLGKQQHNPRLVQDQEEVLPEAQDSQGDNELSIIIQSSKIEFPKFHGKDLKGWLFCGEQFFDVARTPLKLHVKLATIHPEREALQWHQVFMRSRLPMTPPSWEEYILAINEYFGGEIGTDPMIELMHLRHKGLI</sequence>
<name>A0A2G9GHR5_9LAMI</name>
<dbReference type="AlphaFoldDB" id="A0A2G9GHR5"/>
<evidence type="ECO:0000313" key="2">
    <source>
        <dbReference type="Proteomes" id="UP000231279"/>
    </source>
</evidence>
<proteinExistence type="predicted"/>
<comment type="caution">
    <text evidence="1">The sequence shown here is derived from an EMBL/GenBank/DDBJ whole genome shotgun (WGS) entry which is preliminary data.</text>
</comment>
<evidence type="ECO:0008006" key="3">
    <source>
        <dbReference type="Google" id="ProtNLM"/>
    </source>
</evidence>
<keyword evidence="2" id="KW-1185">Reference proteome</keyword>
<dbReference type="Proteomes" id="UP000231279">
    <property type="component" value="Unassembled WGS sequence"/>
</dbReference>
<reference evidence="2" key="1">
    <citation type="journal article" date="2018" name="Gigascience">
        <title>Genome assembly of the Pink Ipe (Handroanthus impetiginosus, Bignoniaceae), a highly valued, ecologically keystone Neotropical timber forest tree.</title>
        <authorList>
            <person name="Silva-Junior O.B."/>
            <person name="Grattapaglia D."/>
            <person name="Novaes E."/>
            <person name="Collevatti R.G."/>
        </authorList>
    </citation>
    <scope>NUCLEOTIDE SEQUENCE [LARGE SCALE GENOMIC DNA]</scope>
    <source>
        <strain evidence="2">cv. UFG-1</strain>
    </source>
</reference>
<gene>
    <name evidence="1" type="ORF">CDL12_22904</name>
</gene>
<organism evidence="1 2">
    <name type="scientific">Handroanthus impetiginosus</name>
    <dbReference type="NCBI Taxonomy" id="429701"/>
    <lineage>
        <taxon>Eukaryota</taxon>
        <taxon>Viridiplantae</taxon>
        <taxon>Streptophyta</taxon>
        <taxon>Embryophyta</taxon>
        <taxon>Tracheophyta</taxon>
        <taxon>Spermatophyta</taxon>
        <taxon>Magnoliopsida</taxon>
        <taxon>eudicotyledons</taxon>
        <taxon>Gunneridae</taxon>
        <taxon>Pentapetalae</taxon>
        <taxon>asterids</taxon>
        <taxon>lamiids</taxon>
        <taxon>Lamiales</taxon>
        <taxon>Bignoniaceae</taxon>
        <taxon>Crescentiina</taxon>
        <taxon>Tabebuia alliance</taxon>
        <taxon>Handroanthus</taxon>
    </lineage>
</organism>
<dbReference type="EMBL" id="NKXS01005096">
    <property type="protein sequence ID" value="PIN04560.1"/>
    <property type="molecule type" value="Genomic_DNA"/>
</dbReference>
<protein>
    <recommendedName>
        <fullName evidence="3">Retrotransposon gag domain-containing protein</fullName>
    </recommendedName>
</protein>
<dbReference type="OrthoDB" id="1727728at2759"/>
<accession>A0A2G9GHR5</accession>